<evidence type="ECO:0000313" key="2">
    <source>
        <dbReference type="Proteomes" id="UP000308838"/>
    </source>
</evidence>
<accession>A0A4V6DVH0</accession>
<comment type="caution">
    <text evidence="1">The sequence shown here is derived from an EMBL/GenBank/DDBJ whole genome shotgun (WGS) entry which is preliminary data.</text>
</comment>
<sequence length="203" mass="23912">CTEGGARIEGTIEKPFKEICETLLKKDLKKPFPKIEPLSKDKQNELLLKSYYKIYKSIKHCKDFSEELLKSLNNIEESFSNLNFISNLEEGKEVLNYLIKEIDKVKLKLEDAKEMQDLYEILGPFLNQFELNLARIYVLNPKTPEDSYNKSLLWVKEHIEFLQMIYAHIKTQEKALLDNITPLEDELELRGLEKWKEKVKNAE</sequence>
<organism evidence="1 2">
    <name type="scientific">Campylobacter estrildidarum</name>
    <dbReference type="NCBI Taxonomy" id="2510189"/>
    <lineage>
        <taxon>Bacteria</taxon>
        <taxon>Pseudomonadati</taxon>
        <taxon>Campylobacterota</taxon>
        <taxon>Epsilonproteobacteria</taxon>
        <taxon>Campylobacterales</taxon>
        <taxon>Campylobacteraceae</taxon>
        <taxon>Campylobacter</taxon>
    </lineage>
</organism>
<keyword evidence="2" id="KW-1185">Reference proteome</keyword>
<dbReference type="Proteomes" id="UP000308838">
    <property type="component" value="Unassembled WGS sequence"/>
</dbReference>
<protein>
    <submittedName>
        <fullName evidence="1">PseD protein</fullName>
    </submittedName>
</protein>
<dbReference type="EMBL" id="NXLZ01000031">
    <property type="protein sequence ID" value="TKX28032.1"/>
    <property type="molecule type" value="Genomic_DNA"/>
</dbReference>
<dbReference type="OrthoDB" id="5355004at2"/>
<gene>
    <name evidence="1" type="ORF">CQA69_08790</name>
</gene>
<feature type="non-terminal residue" evidence="1">
    <location>
        <position position="1"/>
    </location>
</feature>
<dbReference type="AlphaFoldDB" id="A0A4V6DVH0"/>
<reference evidence="1 2" key="1">
    <citation type="submission" date="2018-05" db="EMBL/GenBank/DDBJ databases">
        <title>Novel Campyloabacter and Helicobacter Species and Strains.</title>
        <authorList>
            <person name="Mannion A.J."/>
            <person name="Shen Z."/>
            <person name="Fox J.G."/>
        </authorList>
    </citation>
    <scope>NUCLEOTIDE SEQUENCE [LARGE SCALE GENOMIC DNA]</scope>
    <source>
        <strain evidence="2">MIT17-664</strain>
    </source>
</reference>
<evidence type="ECO:0000313" key="1">
    <source>
        <dbReference type="EMBL" id="TKX28032.1"/>
    </source>
</evidence>
<proteinExistence type="predicted"/>
<name>A0A4V6DVH0_9BACT</name>